<dbReference type="AlphaFoldDB" id="A0A942TG31"/>
<proteinExistence type="predicted"/>
<organism evidence="4 5">
    <name type="scientific">Lederbergia citri</name>
    <dbReference type="NCBI Taxonomy" id="2833580"/>
    <lineage>
        <taxon>Bacteria</taxon>
        <taxon>Bacillati</taxon>
        <taxon>Bacillota</taxon>
        <taxon>Bacilli</taxon>
        <taxon>Bacillales</taxon>
        <taxon>Bacillaceae</taxon>
        <taxon>Lederbergia</taxon>
    </lineage>
</organism>
<dbReference type="Pfam" id="PF08239">
    <property type="entry name" value="SH3_3"/>
    <property type="match status" value="1"/>
</dbReference>
<evidence type="ECO:0000313" key="4">
    <source>
        <dbReference type="EMBL" id="MBS4195729.1"/>
    </source>
</evidence>
<dbReference type="RefSeq" id="WP_213124924.1">
    <property type="nucleotide sequence ID" value="NZ_JAGYPG010000002.1"/>
</dbReference>
<dbReference type="InterPro" id="IPR051922">
    <property type="entry name" value="Bact_Sporulation_Assoc"/>
</dbReference>
<evidence type="ECO:0000259" key="3">
    <source>
        <dbReference type="Pfam" id="PF08486"/>
    </source>
</evidence>
<evidence type="ECO:0000256" key="1">
    <source>
        <dbReference type="SAM" id="SignalP"/>
    </source>
</evidence>
<dbReference type="InterPro" id="IPR003646">
    <property type="entry name" value="SH3-like_bac-type"/>
</dbReference>
<reference evidence="4 5" key="1">
    <citation type="submission" date="2021-05" db="EMBL/GenBank/DDBJ databases">
        <title>Novel Bacillus species.</title>
        <authorList>
            <person name="Liu G."/>
        </authorList>
    </citation>
    <scope>NUCLEOTIDE SEQUENCE [LARGE SCALE GENOMIC DNA]</scope>
    <source>
        <strain evidence="5">FJAT-49780</strain>
    </source>
</reference>
<dbReference type="InterPro" id="IPR013486">
    <property type="entry name" value="SpoIID/LytB"/>
</dbReference>
<feature type="signal peptide" evidence="1">
    <location>
        <begin position="1"/>
        <end position="25"/>
    </location>
</feature>
<keyword evidence="1" id="KW-0732">Signal</keyword>
<dbReference type="Proteomes" id="UP000681414">
    <property type="component" value="Unassembled WGS sequence"/>
</dbReference>
<dbReference type="InterPro" id="IPR013693">
    <property type="entry name" value="SpoIID/LytB_N"/>
</dbReference>
<dbReference type="Pfam" id="PF08486">
    <property type="entry name" value="SpoIID"/>
    <property type="match status" value="1"/>
</dbReference>
<comment type="caution">
    <text evidence="4">The sequence shown here is derived from an EMBL/GenBank/DDBJ whole genome shotgun (WGS) entry which is preliminary data.</text>
</comment>
<gene>
    <name evidence="4" type="ORF">KHA97_11730</name>
</gene>
<feature type="domain" description="SH3b" evidence="2">
    <location>
        <begin position="113"/>
        <end position="167"/>
    </location>
</feature>
<dbReference type="GO" id="GO:0030288">
    <property type="term" value="C:outer membrane-bounded periplasmic space"/>
    <property type="evidence" value="ECO:0007669"/>
    <property type="project" value="TreeGrafter"/>
</dbReference>
<feature type="chain" id="PRO_5038393015" evidence="1">
    <location>
        <begin position="26"/>
        <end position="507"/>
    </location>
</feature>
<keyword evidence="5" id="KW-1185">Reference proteome</keyword>
<name>A0A942TG31_9BACI</name>
<evidence type="ECO:0000259" key="2">
    <source>
        <dbReference type="Pfam" id="PF08239"/>
    </source>
</evidence>
<dbReference type="GO" id="GO:0030435">
    <property type="term" value="P:sporulation resulting in formation of a cellular spore"/>
    <property type="evidence" value="ECO:0007669"/>
    <property type="project" value="InterPro"/>
</dbReference>
<dbReference type="PANTHER" id="PTHR30032">
    <property type="entry name" value="N-ACETYLMURAMOYL-L-ALANINE AMIDASE-RELATED"/>
    <property type="match status" value="1"/>
</dbReference>
<dbReference type="NCBIfam" id="TIGR02669">
    <property type="entry name" value="SpoIID_LytB"/>
    <property type="match status" value="1"/>
</dbReference>
<dbReference type="Gene3D" id="2.30.30.40">
    <property type="entry name" value="SH3 Domains"/>
    <property type="match status" value="1"/>
</dbReference>
<evidence type="ECO:0000313" key="5">
    <source>
        <dbReference type="Proteomes" id="UP000681414"/>
    </source>
</evidence>
<protein>
    <submittedName>
        <fullName evidence="4">SpoIID/LytB domain-containing protein</fullName>
    </submittedName>
</protein>
<feature type="domain" description="Sporulation stage II protein D amidase enhancer LytB N-terminal" evidence="3">
    <location>
        <begin position="198"/>
        <end position="280"/>
    </location>
</feature>
<sequence length="507" mass="55255">MNSNKLLLALIPVLLICLLSTNVTEAYTTVPYQNEVKVQLSNTRSTSIPLRGIYELQDKASSTRALLAPNVIISVSASGSSTIIKAGDVTYTSPAGFFLRETTGLKKIAKFTSNTNIHSGATKDYEIKKTISKVEVAEYITSIVNNKNETWYNVQTADGTKGWVPAASTLIEDSPSIIYNFTLGTSSYRGSILLEASNSNVKVINILDLENYVKGVVPNEMPSSWHIEALKAQAIAARSYAANSMLLQNTTASQVYKGYSSEQSKSNQAVDETKGLLVKYNGKPIQTFFYSTSGGKTANIGDVWNSNQATYPYLKSVSDPYENSPHSNWEEKISSATILSGFGFNPLTTNLYDIKVQATGANGEISSVSIETSEGNKTVKGNENDIRKLFPVGGAYNMLKSNWFTLTSTKDYSIQMTDKVTSQYNIKGQSILLADNKSAVISSNLVDIQMKASTLSKESDPASILIKGKGWGHRIGMSQYGAKGLAENGWKAENIIKHYFQGTTVEY</sequence>
<dbReference type="PANTHER" id="PTHR30032:SF4">
    <property type="entry name" value="AMIDASE ENHANCER"/>
    <property type="match status" value="1"/>
</dbReference>
<accession>A0A942TG31</accession>
<dbReference type="EMBL" id="JAGYPG010000002">
    <property type="protein sequence ID" value="MBS4195729.1"/>
    <property type="molecule type" value="Genomic_DNA"/>
</dbReference>